<evidence type="ECO:0000256" key="1">
    <source>
        <dbReference type="SAM" id="SignalP"/>
    </source>
</evidence>
<proteinExistence type="predicted"/>
<dbReference type="Proteomes" id="UP001595814">
    <property type="component" value="Unassembled WGS sequence"/>
</dbReference>
<comment type="caution">
    <text evidence="2">The sequence shown here is derived from an EMBL/GenBank/DDBJ whole genome shotgun (WGS) entry which is preliminary data.</text>
</comment>
<protein>
    <submittedName>
        <fullName evidence="2">Uncharacterized protein</fullName>
    </submittedName>
</protein>
<dbReference type="PROSITE" id="PS51257">
    <property type="entry name" value="PROKAR_LIPOPROTEIN"/>
    <property type="match status" value="1"/>
</dbReference>
<keyword evidence="1" id="KW-0732">Signal</keyword>
<dbReference type="RefSeq" id="WP_192461256.1">
    <property type="nucleotide sequence ID" value="NZ_JACYFJ010000001.1"/>
</dbReference>
<organism evidence="2 3">
    <name type="scientific">Euzebyella saccharophila</name>
    <dbReference type="NCBI Taxonomy" id="679664"/>
    <lineage>
        <taxon>Bacteria</taxon>
        <taxon>Pseudomonadati</taxon>
        <taxon>Bacteroidota</taxon>
        <taxon>Flavobacteriia</taxon>
        <taxon>Flavobacteriales</taxon>
        <taxon>Flavobacteriaceae</taxon>
        <taxon>Euzebyella</taxon>
    </lineage>
</organism>
<accession>A0ABV8JPD4</accession>
<name>A0ABV8JPD4_9FLAO</name>
<keyword evidence="3" id="KW-1185">Reference proteome</keyword>
<reference evidence="3" key="1">
    <citation type="journal article" date="2019" name="Int. J. Syst. Evol. Microbiol.">
        <title>The Global Catalogue of Microorganisms (GCM) 10K type strain sequencing project: providing services to taxonomists for standard genome sequencing and annotation.</title>
        <authorList>
            <consortium name="The Broad Institute Genomics Platform"/>
            <consortium name="The Broad Institute Genome Sequencing Center for Infectious Disease"/>
            <person name="Wu L."/>
            <person name="Ma J."/>
        </authorList>
    </citation>
    <scope>NUCLEOTIDE SEQUENCE [LARGE SCALE GENOMIC DNA]</scope>
    <source>
        <strain evidence="3">CECT 7477</strain>
    </source>
</reference>
<evidence type="ECO:0000313" key="3">
    <source>
        <dbReference type="Proteomes" id="UP001595814"/>
    </source>
</evidence>
<feature type="signal peptide" evidence="1">
    <location>
        <begin position="1"/>
        <end position="21"/>
    </location>
</feature>
<gene>
    <name evidence="2" type="ORF">ACFOUT_03960</name>
</gene>
<feature type="chain" id="PRO_5045770250" evidence="1">
    <location>
        <begin position="22"/>
        <end position="183"/>
    </location>
</feature>
<evidence type="ECO:0000313" key="2">
    <source>
        <dbReference type="EMBL" id="MFC4095015.1"/>
    </source>
</evidence>
<dbReference type="EMBL" id="JBHSAW010000004">
    <property type="protein sequence ID" value="MFC4095015.1"/>
    <property type="molecule type" value="Genomic_DNA"/>
</dbReference>
<sequence length="183" mass="20561">MKILYKYILTFIVLISSVTSCVEEQDFDQYDDISVTPTYEASMLYVEAPEEMVNQAPSNQVFIQNFNFDAFSYKTFAERVLDGSITYIIENTTSKPLEIMVEFLDDQGNVLGPVERFDIDPAPTAVLQREVAYGDAGRPIDIITNTSSIRVSTTNLGDTTSVSNEDDPKIIVKSSAKFRVRLK</sequence>